<dbReference type="Pfam" id="PF14384">
    <property type="entry name" value="BrnA_antitoxin"/>
    <property type="match status" value="1"/>
</dbReference>
<sequence>MKPSKWPSFVTRDLGDTAKDSEEMDRRWAKYKQEMNALIATGEFHLDEDSWWVETATGELVGPDPEVERPMTDEELNTLRPVDEAQRPLANKRQPAKSASKGGRPKSANPKVSTTLRLDPDLLSALRATGKGWQSRANELLRKGMGL</sequence>
<accession>A0ABU8QKS4</accession>
<evidence type="ECO:0000313" key="3">
    <source>
        <dbReference type="Proteomes" id="UP001368270"/>
    </source>
</evidence>
<feature type="compositionally biased region" description="Basic and acidic residues" evidence="1">
    <location>
        <begin position="13"/>
        <end position="24"/>
    </location>
</feature>
<evidence type="ECO:0000256" key="1">
    <source>
        <dbReference type="SAM" id="MobiDB-lite"/>
    </source>
</evidence>
<comment type="caution">
    <text evidence="2">The sequence shown here is derived from an EMBL/GenBank/DDBJ whole genome shotgun (WGS) entry which is preliminary data.</text>
</comment>
<dbReference type="Proteomes" id="UP001368270">
    <property type="component" value="Unassembled WGS sequence"/>
</dbReference>
<reference evidence="2 3" key="1">
    <citation type="submission" date="2024-03" db="EMBL/GenBank/DDBJ databases">
        <title>Cognatishimia coralii sp. nov., a marine bacterium isolated from coral surrounding seawater.</title>
        <authorList>
            <person name="Liu X."/>
            <person name="Liu S."/>
            <person name="Sun H."/>
            <person name="Zhang Y."/>
        </authorList>
    </citation>
    <scope>NUCLEOTIDE SEQUENCE [LARGE SCALE GENOMIC DNA]</scope>
    <source>
        <strain evidence="2 3">D5M38</strain>
    </source>
</reference>
<name>A0ABU8QKS4_9RHOB</name>
<dbReference type="RefSeq" id="WP_303963866.1">
    <property type="nucleotide sequence ID" value="NZ_JBBGAZ010000015.1"/>
</dbReference>
<protein>
    <submittedName>
        <fullName evidence="2">BrnA antitoxin family protein</fullName>
    </submittedName>
</protein>
<feature type="region of interest" description="Disordered" evidence="1">
    <location>
        <begin position="61"/>
        <end position="116"/>
    </location>
</feature>
<proteinExistence type="predicted"/>
<keyword evidence="3" id="KW-1185">Reference proteome</keyword>
<feature type="region of interest" description="Disordered" evidence="1">
    <location>
        <begin position="1"/>
        <end position="24"/>
    </location>
</feature>
<evidence type="ECO:0000313" key="2">
    <source>
        <dbReference type="EMBL" id="MEJ5220014.1"/>
    </source>
</evidence>
<dbReference type="InterPro" id="IPR025528">
    <property type="entry name" value="BrnA_antitoxin"/>
</dbReference>
<organism evidence="2 3">
    <name type="scientific">Cognatishimia coralii</name>
    <dbReference type="NCBI Taxonomy" id="3083254"/>
    <lineage>
        <taxon>Bacteria</taxon>
        <taxon>Pseudomonadati</taxon>
        <taxon>Pseudomonadota</taxon>
        <taxon>Alphaproteobacteria</taxon>
        <taxon>Rhodobacterales</taxon>
        <taxon>Paracoccaceae</taxon>
        <taxon>Cognatishimia</taxon>
    </lineage>
</organism>
<dbReference type="EMBL" id="JBBGAZ010000015">
    <property type="protein sequence ID" value="MEJ5220014.1"/>
    <property type="molecule type" value="Genomic_DNA"/>
</dbReference>
<gene>
    <name evidence="2" type="ORF">WG622_17295</name>
</gene>